<dbReference type="EMBL" id="LC333428">
    <property type="protein sequence ID" value="BBB06530.1"/>
    <property type="molecule type" value="Genomic_DNA"/>
</dbReference>
<organism evidence="1">
    <name type="scientific">Rhinolophus gammaherpesvirus 1</name>
    <dbReference type="NCBI Taxonomy" id="2054179"/>
    <lineage>
        <taxon>Viruses</taxon>
        <taxon>Duplodnaviria</taxon>
        <taxon>Heunggongvirae</taxon>
        <taxon>Peploviricota</taxon>
        <taxon>Herviviricetes</taxon>
        <taxon>Herpesvirales</taxon>
        <taxon>Orthoherpesviridae</taxon>
        <taxon>Gammaherpesvirinae</taxon>
        <taxon>Percavirus</taxon>
        <taxon>Percavirus rhinolophidgamma1</taxon>
    </lineage>
</organism>
<gene>
    <name evidence="1" type="primary">ORF84</name>
</gene>
<sequence>MSIIPKTSSEFYIVFGIHKDICKTSLQENKIYKNKSKHLCCQNLKKKVSVTIRECSMENEDKYKDSTTLETYAHRNIHKKGMGRRADGAEVIYSNRLRSYLMLNGGSLSVAV</sequence>
<dbReference type="Proteomes" id="UP000289908">
    <property type="component" value="Segment"/>
</dbReference>
<accession>A0A2Z5U7G5</accession>
<proteinExistence type="predicted"/>
<evidence type="ECO:0000313" key="1">
    <source>
        <dbReference type="EMBL" id="BBB06530.1"/>
    </source>
</evidence>
<dbReference type="GeneID" id="41701535"/>
<dbReference type="KEGG" id="vg:41701535"/>
<name>A0A2Z5U7G5_9GAMA</name>
<keyword evidence="2" id="KW-1185">Reference proteome</keyword>
<protein>
    <submittedName>
        <fullName evidence="1">Uncharacterized protein</fullName>
    </submittedName>
</protein>
<reference evidence="1" key="1">
    <citation type="submission" date="2017-11" db="EMBL/GenBank/DDBJ databases">
        <title>Complete genome of Rhinolophus gammaherpesvirus-1.</title>
        <authorList>
            <person name="Maeda K."/>
            <person name="Noguchi K."/>
        </authorList>
    </citation>
    <scope>NUCLEOTIDE SEQUENCE [LARGE SCALE GENOMIC DNA]</scope>
    <source>
        <strain evidence="1">BV1</strain>
    </source>
</reference>
<dbReference type="RefSeq" id="YP_009551891.1">
    <property type="nucleotide sequence ID" value="NC_040539.1"/>
</dbReference>
<evidence type="ECO:0000313" key="2">
    <source>
        <dbReference type="Proteomes" id="UP000289908"/>
    </source>
</evidence>